<protein>
    <submittedName>
        <fullName evidence="11">Aryl-alcohol-oxidase from pleurotus Eryingii</fullName>
    </submittedName>
</protein>
<dbReference type="InterPro" id="IPR007867">
    <property type="entry name" value="GMC_OxRtase_C"/>
</dbReference>
<dbReference type="InterPro" id="IPR036188">
    <property type="entry name" value="FAD/NAD-bd_sf"/>
</dbReference>
<feature type="signal peptide" evidence="8">
    <location>
        <begin position="1"/>
        <end position="27"/>
    </location>
</feature>
<dbReference type="Gene3D" id="3.50.50.60">
    <property type="entry name" value="FAD/NAD(P)-binding domain"/>
    <property type="match status" value="1"/>
</dbReference>
<dbReference type="Pfam" id="PF00732">
    <property type="entry name" value="GMC_oxred_N"/>
    <property type="match status" value="1"/>
</dbReference>
<evidence type="ECO:0000313" key="11">
    <source>
        <dbReference type="EMBL" id="KAJ7604566.1"/>
    </source>
</evidence>
<dbReference type="GO" id="GO:0050660">
    <property type="term" value="F:flavin adenine dinucleotide binding"/>
    <property type="evidence" value="ECO:0007669"/>
    <property type="project" value="InterPro"/>
</dbReference>
<reference evidence="11" key="1">
    <citation type="submission" date="2023-03" db="EMBL/GenBank/DDBJ databases">
        <title>Massive genome expansion in bonnet fungi (Mycena s.s.) driven by repeated elements and novel gene families across ecological guilds.</title>
        <authorList>
            <consortium name="Lawrence Berkeley National Laboratory"/>
            <person name="Harder C.B."/>
            <person name="Miyauchi S."/>
            <person name="Viragh M."/>
            <person name="Kuo A."/>
            <person name="Thoen E."/>
            <person name="Andreopoulos B."/>
            <person name="Lu D."/>
            <person name="Skrede I."/>
            <person name="Drula E."/>
            <person name="Henrissat B."/>
            <person name="Morin E."/>
            <person name="Kohler A."/>
            <person name="Barry K."/>
            <person name="LaButti K."/>
            <person name="Morin E."/>
            <person name="Salamov A."/>
            <person name="Lipzen A."/>
            <person name="Mereny Z."/>
            <person name="Hegedus B."/>
            <person name="Baldrian P."/>
            <person name="Stursova M."/>
            <person name="Weitz H."/>
            <person name="Taylor A."/>
            <person name="Grigoriev I.V."/>
            <person name="Nagy L.G."/>
            <person name="Martin F."/>
            <person name="Kauserud H."/>
        </authorList>
    </citation>
    <scope>NUCLEOTIDE SEQUENCE</scope>
    <source>
        <strain evidence="11">9284</strain>
    </source>
</reference>
<keyword evidence="8" id="KW-0732">Signal</keyword>
<evidence type="ECO:0000256" key="3">
    <source>
        <dbReference type="ARBA" id="ARBA00022630"/>
    </source>
</evidence>
<evidence type="ECO:0000259" key="9">
    <source>
        <dbReference type="PROSITE" id="PS00623"/>
    </source>
</evidence>
<keyword evidence="12" id="KW-1185">Reference proteome</keyword>
<feature type="binding site" evidence="6">
    <location>
        <position position="264"/>
    </location>
    <ligand>
        <name>FAD</name>
        <dbReference type="ChEBI" id="CHEBI:57692"/>
    </ligand>
</feature>
<evidence type="ECO:0000259" key="10">
    <source>
        <dbReference type="PROSITE" id="PS00624"/>
    </source>
</evidence>
<dbReference type="SUPFAM" id="SSF54373">
    <property type="entry name" value="FAD-linked reductases, C-terminal domain"/>
    <property type="match status" value="1"/>
</dbReference>
<keyword evidence="4 6" id="KW-0274">FAD</keyword>
<evidence type="ECO:0000256" key="6">
    <source>
        <dbReference type="PIRSR" id="PIRSR000137-2"/>
    </source>
</evidence>
<comment type="caution">
    <text evidence="11">The sequence shown here is derived from an EMBL/GenBank/DDBJ whole genome shotgun (WGS) entry which is preliminary data.</text>
</comment>
<dbReference type="PROSITE" id="PS00623">
    <property type="entry name" value="GMC_OXRED_1"/>
    <property type="match status" value="1"/>
</dbReference>
<dbReference type="Gene3D" id="3.30.560.10">
    <property type="entry name" value="Glucose Oxidase, domain 3"/>
    <property type="match status" value="1"/>
</dbReference>
<dbReference type="InterPro" id="IPR000172">
    <property type="entry name" value="GMC_OxRdtase_N"/>
</dbReference>
<sequence length="603" mass="65354">MSLSNRLIPVVLAAAAVVNAKLYTAMAQLPGLNYDFVIIGGGAAGNVVANRLTENPNFQVLVIEAGPSNEGILEEQVPALALNLYAEDSPYLWPYMTTPQVGANNASQRFLRGRILGGGTGVNEMFYSRGSSDDFDRYANVSGDQGWSWDAMLPYFLKNEKWVAPADHHNETGQFDPKFHNFTGMNSVSLAGYQWPMFSRVIQTTQEMPDEFPFNLDYNSGNTIGVGWVQYTIGNGTRSSSASSYLGPQFMNRTNLHVLVNTQVSRVLPATSGKGKTPHFNRVEFSQDLKSALFVATASKEVILSAGAIGTPHILMNSGIGDKKTLTKLGIKSLIDLPSVGQNFTEQPLVPNSWFANSTDTYENFNNETQLDIDLAMWNQSRTGPLVSPIGQHLAFLRFPKENSSIFETREDPSAGPNTGHYELEIANGIGLLTPIPAGDGHFISVQTVCAAPASRGSVTLNTTHPSPFNSPLIDPALLMDSYDLFALKVAIQQAVKFLSADAWQGYVLEPLDDLAQALTSDEALEAYIRQTVVANEHPVGTAAMSPKNADWGVVDPDLLMKKATGLRIIDASIMPYVPSGHSQAPTYAVAERGADLVKATWA</sequence>
<dbReference type="PANTHER" id="PTHR11552">
    <property type="entry name" value="GLUCOSE-METHANOL-CHOLINE GMC OXIDOREDUCTASE"/>
    <property type="match status" value="1"/>
</dbReference>
<dbReference type="SUPFAM" id="SSF51905">
    <property type="entry name" value="FAD/NAD(P)-binding domain"/>
    <property type="match status" value="1"/>
</dbReference>
<feature type="active site" description="Proton acceptor" evidence="5">
    <location>
        <position position="582"/>
    </location>
</feature>
<dbReference type="PANTHER" id="PTHR11552:SF147">
    <property type="entry name" value="CHOLINE DEHYDROGENASE, MITOCHONDRIAL"/>
    <property type="match status" value="1"/>
</dbReference>
<feature type="active site" description="Proton donor" evidence="5">
    <location>
        <position position="538"/>
    </location>
</feature>
<dbReference type="AlphaFoldDB" id="A0AAD7AYY0"/>
<dbReference type="InterPro" id="IPR012132">
    <property type="entry name" value="GMC_OxRdtase"/>
</dbReference>
<keyword evidence="3 7" id="KW-0285">Flavoprotein</keyword>
<comment type="cofactor">
    <cofactor evidence="1 6">
        <name>FAD</name>
        <dbReference type="ChEBI" id="CHEBI:57692"/>
    </cofactor>
</comment>
<dbReference type="EMBL" id="JARKIF010000099">
    <property type="protein sequence ID" value="KAJ7604566.1"/>
    <property type="molecule type" value="Genomic_DNA"/>
</dbReference>
<feature type="chain" id="PRO_5041957430" evidence="8">
    <location>
        <begin position="28"/>
        <end position="603"/>
    </location>
</feature>
<dbReference type="GO" id="GO:0016614">
    <property type="term" value="F:oxidoreductase activity, acting on CH-OH group of donors"/>
    <property type="evidence" value="ECO:0007669"/>
    <property type="project" value="InterPro"/>
</dbReference>
<dbReference type="PIRSF" id="PIRSF000137">
    <property type="entry name" value="Alcohol_oxidase"/>
    <property type="match status" value="1"/>
</dbReference>
<name>A0AAD7AYY0_9AGAR</name>
<feature type="domain" description="Glucose-methanol-choline oxidoreductase N-terminal" evidence="9">
    <location>
        <begin position="113"/>
        <end position="136"/>
    </location>
</feature>
<gene>
    <name evidence="11" type="ORF">FB45DRAFT_1154484</name>
</gene>
<evidence type="ECO:0000256" key="4">
    <source>
        <dbReference type="ARBA" id="ARBA00022827"/>
    </source>
</evidence>
<organism evidence="11 12">
    <name type="scientific">Roridomyces roridus</name>
    <dbReference type="NCBI Taxonomy" id="1738132"/>
    <lineage>
        <taxon>Eukaryota</taxon>
        <taxon>Fungi</taxon>
        <taxon>Dikarya</taxon>
        <taxon>Basidiomycota</taxon>
        <taxon>Agaricomycotina</taxon>
        <taxon>Agaricomycetes</taxon>
        <taxon>Agaricomycetidae</taxon>
        <taxon>Agaricales</taxon>
        <taxon>Marasmiineae</taxon>
        <taxon>Mycenaceae</taxon>
        <taxon>Roridomyces</taxon>
    </lineage>
</organism>
<accession>A0AAD7AYY0</accession>
<evidence type="ECO:0000256" key="5">
    <source>
        <dbReference type="PIRSR" id="PIRSR000137-1"/>
    </source>
</evidence>
<dbReference type="Proteomes" id="UP001221142">
    <property type="component" value="Unassembled WGS sequence"/>
</dbReference>
<dbReference type="Pfam" id="PF05199">
    <property type="entry name" value="GMC_oxred_C"/>
    <property type="match status" value="1"/>
</dbReference>
<evidence type="ECO:0000313" key="12">
    <source>
        <dbReference type="Proteomes" id="UP001221142"/>
    </source>
</evidence>
<comment type="similarity">
    <text evidence="2 7">Belongs to the GMC oxidoreductase family.</text>
</comment>
<evidence type="ECO:0000256" key="1">
    <source>
        <dbReference type="ARBA" id="ARBA00001974"/>
    </source>
</evidence>
<proteinExistence type="inferred from homology"/>
<dbReference type="PROSITE" id="PS00624">
    <property type="entry name" value="GMC_OXRED_2"/>
    <property type="match status" value="1"/>
</dbReference>
<evidence type="ECO:0000256" key="2">
    <source>
        <dbReference type="ARBA" id="ARBA00010790"/>
    </source>
</evidence>
<evidence type="ECO:0000256" key="8">
    <source>
        <dbReference type="SAM" id="SignalP"/>
    </source>
</evidence>
<feature type="domain" description="Glucose-methanol-choline oxidoreductase N-terminal" evidence="10">
    <location>
        <begin position="307"/>
        <end position="321"/>
    </location>
</feature>
<evidence type="ECO:0000256" key="7">
    <source>
        <dbReference type="RuleBase" id="RU003968"/>
    </source>
</evidence>